<dbReference type="AlphaFoldDB" id="A0AAW0EY58"/>
<comment type="caution">
    <text evidence="1">The sequence shown here is derived from an EMBL/GenBank/DDBJ whole genome shotgun (WGS) entry which is preliminary data.</text>
</comment>
<dbReference type="Proteomes" id="UP001430356">
    <property type="component" value="Unassembled WGS sequence"/>
</dbReference>
<evidence type="ECO:0000313" key="1">
    <source>
        <dbReference type="EMBL" id="KAK7199315.1"/>
    </source>
</evidence>
<gene>
    <name evidence="1" type="ORF">NESM_000903800</name>
</gene>
<reference evidence="1 2" key="1">
    <citation type="journal article" date="2021" name="MBio">
        <title>A New Model Trypanosomatid, Novymonas esmeraldas: Genomic Perception of Its 'Candidatus Pandoraea novymonadis' Endosymbiont.</title>
        <authorList>
            <person name="Zakharova A."/>
            <person name="Saura A."/>
            <person name="Butenko A."/>
            <person name="Podesvova L."/>
            <person name="Warmusova S."/>
            <person name="Kostygov A.Y."/>
            <person name="Nenarokova A."/>
            <person name="Lukes J."/>
            <person name="Opperdoes F.R."/>
            <person name="Yurchenko V."/>
        </authorList>
    </citation>
    <scope>NUCLEOTIDE SEQUENCE [LARGE SCALE GENOMIC DNA]</scope>
    <source>
        <strain evidence="1 2">E262AT.01</strain>
    </source>
</reference>
<organism evidence="1 2">
    <name type="scientific">Novymonas esmeraldas</name>
    <dbReference type="NCBI Taxonomy" id="1808958"/>
    <lineage>
        <taxon>Eukaryota</taxon>
        <taxon>Discoba</taxon>
        <taxon>Euglenozoa</taxon>
        <taxon>Kinetoplastea</taxon>
        <taxon>Metakinetoplastina</taxon>
        <taxon>Trypanosomatida</taxon>
        <taxon>Trypanosomatidae</taxon>
        <taxon>Novymonas</taxon>
    </lineage>
</organism>
<accession>A0AAW0EY58</accession>
<dbReference type="EMBL" id="JAECZO010000290">
    <property type="protein sequence ID" value="KAK7199315.1"/>
    <property type="molecule type" value="Genomic_DNA"/>
</dbReference>
<sequence>MFTHDRSDRVSGISAADLGQRLVELTSRGASSTRPSHGACCLLPLLQHDVDAIVWDAKRAGAAPPRTALLRGDVLDVTPCAPGATLSRIALSSEVRFRVARSRRRRLTGVLSTTPTSSSLAVRRVTASHFYWLDECAPAIAYDEGHCVSAVLQKRIAQWAMTALEQNPLLRSIPLPTLETAFPALLTLPPRERDELLKGATELLGHGMLIWYDEAMIRQFHHSSTAFVPFLLTSNEQRCAAAVLFALATAREVMGDRHDAAARATRFLLDVYGANRVALSPALTAATLAASRAAAPLYANASHRSSGSYQTALLQPYLFSLSRAAPEALQQLHRRMHAAAPEQCHEMAGLVRDAAAAVLAATTPAPGRSSMPVVANQDDVDAFFFSANHALRMHRSTLVTHSCADVPASLAAAVAGDANDAGTAARLRLLEAAPRWWEHAARVRSSATALDETELKINVKQTAAAVRRTTEDGDHAMLAVVRRAQKRRRVQGHLSSESVQAALDSASIRLRRRSFLQLVDLLALHADSGDREVRARTYLEQHRVADAQIADFTALLSSSARRT</sequence>
<keyword evidence="2" id="KW-1185">Reference proteome</keyword>
<name>A0AAW0EY58_9TRYP</name>
<proteinExistence type="predicted"/>
<protein>
    <submittedName>
        <fullName evidence="1">Uncharacterized protein</fullName>
    </submittedName>
</protein>
<evidence type="ECO:0000313" key="2">
    <source>
        <dbReference type="Proteomes" id="UP001430356"/>
    </source>
</evidence>